<keyword evidence="3" id="KW-1185">Reference proteome</keyword>
<dbReference type="AlphaFoldDB" id="A0A5C6CI15"/>
<protein>
    <submittedName>
        <fullName evidence="2">DinB superfamily protein</fullName>
    </submittedName>
</protein>
<evidence type="ECO:0000313" key="2">
    <source>
        <dbReference type="EMBL" id="TWU23337.1"/>
    </source>
</evidence>
<feature type="domain" description="DinB-like" evidence="1">
    <location>
        <begin position="58"/>
        <end position="201"/>
    </location>
</feature>
<dbReference type="Gene3D" id="1.20.120.450">
    <property type="entry name" value="dinb family like domain"/>
    <property type="match status" value="1"/>
</dbReference>
<dbReference type="Pfam" id="PF12867">
    <property type="entry name" value="DinB_2"/>
    <property type="match status" value="1"/>
</dbReference>
<evidence type="ECO:0000313" key="3">
    <source>
        <dbReference type="Proteomes" id="UP000316304"/>
    </source>
</evidence>
<dbReference type="Proteomes" id="UP000316304">
    <property type="component" value="Unassembled WGS sequence"/>
</dbReference>
<gene>
    <name evidence="2" type="ORF">Pla52o_28730</name>
</gene>
<dbReference type="InterPro" id="IPR024775">
    <property type="entry name" value="DinB-like"/>
</dbReference>
<dbReference type="InterPro" id="IPR034660">
    <property type="entry name" value="DinB/YfiT-like"/>
</dbReference>
<name>A0A5C6CI15_9BACT</name>
<sequence length="214" mass="23996">MLSGKDLGSRHFRCVRRRRGSFSFPKFWYDRDMNTETNSTIVPSLTQASEMLRGAIGQIQFARNYTLELLENTPQELWFTIPAGMPTNVAWQVGHLTVSQYGLLMFRIRGRGPDDLELIPGKFRKTYGRGTVPSADASSQPTPEELLDRLAQVHAQSMQVLEGVAPEVLLEAVDMPYAAYPIKLGAILFCPIHEGIHAGQLGLLRRMHGLESVR</sequence>
<reference evidence="2 3" key="1">
    <citation type="submission" date="2019-02" db="EMBL/GenBank/DDBJ databases">
        <title>Deep-cultivation of Planctomycetes and their phenomic and genomic characterization uncovers novel biology.</title>
        <authorList>
            <person name="Wiegand S."/>
            <person name="Jogler M."/>
            <person name="Boedeker C."/>
            <person name="Pinto D."/>
            <person name="Vollmers J."/>
            <person name="Rivas-Marin E."/>
            <person name="Kohn T."/>
            <person name="Peeters S.H."/>
            <person name="Heuer A."/>
            <person name="Rast P."/>
            <person name="Oberbeckmann S."/>
            <person name="Bunk B."/>
            <person name="Jeske O."/>
            <person name="Meyerdierks A."/>
            <person name="Storesund J.E."/>
            <person name="Kallscheuer N."/>
            <person name="Luecker S."/>
            <person name="Lage O.M."/>
            <person name="Pohl T."/>
            <person name="Merkel B.J."/>
            <person name="Hornburger P."/>
            <person name="Mueller R.-W."/>
            <person name="Bruemmer F."/>
            <person name="Labrenz M."/>
            <person name="Spormann A.M."/>
            <person name="Op Den Camp H."/>
            <person name="Overmann J."/>
            <person name="Amann R."/>
            <person name="Jetten M.S.M."/>
            <person name="Mascher T."/>
            <person name="Medema M.H."/>
            <person name="Devos D.P."/>
            <person name="Kaster A.-K."/>
            <person name="Ovreas L."/>
            <person name="Rohde M."/>
            <person name="Galperin M.Y."/>
            <person name="Jogler C."/>
        </authorList>
    </citation>
    <scope>NUCLEOTIDE SEQUENCE [LARGE SCALE GENOMIC DNA]</scope>
    <source>
        <strain evidence="2 3">Pla52o</strain>
    </source>
</reference>
<evidence type="ECO:0000259" key="1">
    <source>
        <dbReference type="Pfam" id="PF12867"/>
    </source>
</evidence>
<organism evidence="2 3">
    <name type="scientific">Novipirellula galeiformis</name>
    <dbReference type="NCBI Taxonomy" id="2528004"/>
    <lineage>
        <taxon>Bacteria</taxon>
        <taxon>Pseudomonadati</taxon>
        <taxon>Planctomycetota</taxon>
        <taxon>Planctomycetia</taxon>
        <taxon>Pirellulales</taxon>
        <taxon>Pirellulaceae</taxon>
        <taxon>Novipirellula</taxon>
    </lineage>
</organism>
<proteinExistence type="predicted"/>
<comment type="caution">
    <text evidence="2">The sequence shown here is derived from an EMBL/GenBank/DDBJ whole genome shotgun (WGS) entry which is preliminary data.</text>
</comment>
<dbReference type="EMBL" id="SJPT01000004">
    <property type="protein sequence ID" value="TWU23337.1"/>
    <property type="molecule type" value="Genomic_DNA"/>
</dbReference>
<dbReference type="SUPFAM" id="SSF109854">
    <property type="entry name" value="DinB/YfiT-like putative metalloenzymes"/>
    <property type="match status" value="1"/>
</dbReference>
<accession>A0A5C6CI15</accession>